<feature type="transmembrane region" description="Helical" evidence="3">
    <location>
        <begin position="45"/>
        <end position="66"/>
    </location>
</feature>
<evidence type="ECO:0000313" key="5">
    <source>
        <dbReference type="EMBL" id="EDQ84750.1"/>
    </source>
</evidence>
<dbReference type="KEGG" id="mbr:MONBRDRAFT_34547"/>
<feature type="domain" description="UvrD-like helicase C-terminal" evidence="4">
    <location>
        <begin position="821"/>
        <end position="871"/>
    </location>
</feature>
<keyword evidence="3" id="KW-0472">Membrane</keyword>
<protein>
    <recommendedName>
        <fullName evidence="4">UvrD-like helicase C-terminal domain-containing protein</fullName>
    </recommendedName>
</protein>
<dbReference type="Gene3D" id="3.40.50.300">
    <property type="entry name" value="P-loop containing nucleotide triphosphate hydrolases"/>
    <property type="match status" value="2"/>
</dbReference>
<keyword evidence="3" id="KW-0812">Transmembrane</keyword>
<dbReference type="CDD" id="cd18809">
    <property type="entry name" value="SF1_C_RecD"/>
    <property type="match status" value="1"/>
</dbReference>
<evidence type="ECO:0000313" key="6">
    <source>
        <dbReference type="Proteomes" id="UP000001357"/>
    </source>
</evidence>
<accession>A9VCH2</accession>
<dbReference type="Pfam" id="PF13538">
    <property type="entry name" value="UvrD_C_2"/>
    <property type="match status" value="1"/>
</dbReference>
<evidence type="ECO:0000256" key="1">
    <source>
        <dbReference type="ARBA" id="ARBA00022741"/>
    </source>
</evidence>
<dbReference type="InterPro" id="IPR027785">
    <property type="entry name" value="UvrD-like_helicase_C"/>
</dbReference>
<evidence type="ECO:0000259" key="4">
    <source>
        <dbReference type="Pfam" id="PF13538"/>
    </source>
</evidence>
<dbReference type="RefSeq" id="XP_001750400.1">
    <property type="nucleotide sequence ID" value="XM_001750348.1"/>
</dbReference>
<dbReference type="Proteomes" id="UP000001357">
    <property type="component" value="Unassembled WGS sequence"/>
</dbReference>
<dbReference type="PANTHER" id="PTHR43788:SF6">
    <property type="entry name" value="DNA HELICASE B"/>
    <property type="match status" value="1"/>
</dbReference>
<dbReference type="PANTHER" id="PTHR43788">
    <property type="entry name" value="DNA2/NAM7 HELICASE FAMILY MEMBER"/>
    <property type="match status" value="1"/>
</dbReference>
<keyword evidence="6" id="KW-1185">Reference proteome</keyword>
<organism evidence="5 6">
    <name type="scientific">Monosiga brevicollis</name>
    <name type="common">Choanoflagellate</name>
    <dbReference type="NCBI Taxonomy" id="81824"/>
    <lineage>
        <taxon>Eukaryota</taxon>
        <taxon>Choanoflagellata</taxon>
        <taxon>Craspedida</taxon>
        <taxon>Salpingoecidae</taxon>
        <taxon>Monosiga</taxon>
    </lineage>
</organism>
<dbReference type="Pfam" id="PF13604">
    <property type="entry name" value="AAA_30"/>
    <property type="match status" value="1"/>
</dbReference>
<dbReference type="InterPro" id="IPR027417">
    <property type="entry name" value="P-loop_NTPase"/>
</dbReference>
<gene>
    <name evidence="5" type="ORF">MONBRDRAFT_34547</name>
</gene>
<dbReference type="EMBL" id="CH991581">
    <property type="protein sequence ID" value="EDQ84750.1"/>
    <property type="molecule type" value="Genomic_DNA"/>
</dbReference>
<keyword evidence="1" id="KW-0547">Nucleotide-binding</keyword>
<dbReference type="CDD" id="cd17933">
    <property type="entry name" value="DEXSc_RecD-like"/>
    <property type="match status" value="1"/>
</dbReference>
<sequence length="902" mass="100137">MPLSLSFSVFLSLPLVSVSVSVSLSLSRFWYFTARGRSTDGGGGAVVVALMGLVTLHFVLAVWVVVSENTGRRAAHLSVRRIEDPDAIVPIVLSGIVQNTNDGSNRYTARGAFTFQLELPSNCGHLHPSLDNRPLVEVNAMGPPVFNGELVTVCGSLRADDTNPIIEAETALAAPVTPDTPGVQLQPLQTSLRGGSIYEFAAFISRWYAQQTSKKMQERIWYMDGTTALAGLIDPRSDVYGRIKLTVRNSISTSVQRALCERILALHLTDAAKLTHAELRGVLNRLEPFGAYDALHYPFLLVETSPDLARPKLIHIIKHLVQVRQGQQPHDLPSSIATPPTELCNYGPRLRWDPAAPTEDEPCSPLATYPRSFTTAVHLAACLHVLITSEHNQTISLPLRLLLQEASKFAKQFDVSIQKSDVQYLLDHHGDQIKRVKEFGADRYVRSSAHDRRDKILTTLKSMSALRPHWEEGAHGRSIQLEGLAGEGMSPSQIAACNQLLSQRMAVLTGGPGVGKTTVLRALVATLQLNHKNVFLTTLSARAVRMIEERTMIDAHTIHSLNTLSERLIFRITTEQYSDRIADMSCFVVDEASMLSFECFEILLRNLPPNASLYLIGDPDQLPPIDSPGLFGHLINRHNIPTVRLSQQYRFSEAGSISKLATAASANQRDLPVLVKSMPRSFSELGDSDCLIMPATASDLEPKLIFLFEKLREQFPDLDLQRDVQILTSFREAGSASVSRINGILQDYFAQQQKRRIDRRFNYAFGDRVMQVVNNRKHQAFNGNIGRVSRLDNYSVTVQFEGTRRERKYSWEEARNELELCYATTIHKAQGSQFPVVIVMMGVDPTEHALSVATKPAVYTAITRAQRFLVLFGNDRVASDALSGKQDRLIRQGRYAVAGETS</sequence>
<evidence type="ECO:0000256" key="2">
    <source>
        <dbReference type="ARBA" id="ARBA00022840"/>
    </source>
</evidence>
<dbReference type="GeneID" id="5895659"/>
<keyword evidence="3" id="KW-1133">Transmembrane helix</keyword>
<dbReference type="InParanoid" id="A9VCH2"/>
<keyword evidence="2" id="KW-0067">ATP-binding</keyword>
<evidence type="ECO:0000256" key="3">
    <source>
        <dbReference type="SAM" id="Phobius"/>
    </source>
</evidence>
<dbReference type="FunFam" id="3.40.50.300:FF:004795">
    <property type="entry name" value="Rcorf28"/>
    <property type="match status" value="1"/>
</dbReference>
<dbReference type="InterPro" id="IPR050534">
    <property type="entry name" value="Coronavir_polyprotein_1ab"/>
</dbReference>
<dbReference type="AlphaFoldDB" id="A9VCH2"/>
<dbReference type="GO" id="GO:0005524">
    <property type="term" value="F:ATP binding"/>
    <property type="evidence" value="ECO:0007669"/>
    <property type="project" value="UniProtKB-KW"/>
</dbReference>
<reference evidence="5 6" key="1">
    <citation type="journal article" date="2008" name="Nature">
        <title>The genome of the choanoflagellate Monosiga brevicollis and the origin of metazoans.</title>
        <authorList>
            <consortium name="JGI Sequencing"/>
            <person name="King N."/>
            <person name="Westbrook M.J."/>
            <person name="Young S.L."/>
            <person name="Kuo A."/>
            <person name="Abedin M."/>
            <person name="Chapman J."/>
            <person name="Fairclough S."/>
            <person name="Hellsten U."/>
            <person name="Isogai Y."/>
            <person name="Letunic I."/>
            <person name="Marr M."/>
            <person name="Pincus D."/>
            <person name="Putnam N."/>
            <person name="Rokas A."/>
            <person name="Wright K.J."/>
            <person name="Zuzow R."/>
            <person name="Dirks W."/>
            <person name="Good M."/>
            <person name="Goodstein D."/>
            <person name="Lemons D."/>
            <person name="Li W."/>
            <person name="Lyons J.B."/>
            <person name="Morris A."/>
            <person name="Nichols S."/>
            <person name="Richter D.J."/>
            <person name="Salamov A."/>
            <person name="Bork P."/>
            <person name="Lim W.A."/>
            <person name="Manning G."/>
            <person name="Miller W.T."/>
            <person name="McGinnis W."/>
            <person name="Shapiro H."/>
            <person name="Tjian R."/>
            <person name="Grigoriev I.V."/>
            <person name="Rokhsar D."/>
        </authorList>
    </citation>
    <scope>NUCLEOTIDE SEQUENCE [LARGE SCALE GENOMIC DNA]</scope>
    <source>
        <strain evidence="6">MX1 / ATCC 50154</strain>
    </source>
</reference>
<dbReference type="SUPFAM" id="SSF52540">
    <property type="entry name" value="P-loop containing nucleoside triphosphate hydrolases"/>
    <property type="match status" value="1"/>
</dbReference>
<dbReference type="GO" id="GO:0003678">
    <property type="term" value="F:DNA helicase activity"/>
    <property type="evidence" value="ECO:0007669"/>
    <property type="project" value="UniProtKB-ARBA"/>
</dbReference>
<dbReference type="Gene3D" id="2.30.30.940">
    <property type="match status" value="1"/>
</dbReference>
<name>A9VCH2_MONBE</name>
<proteinExistence type="predicted"/>